<evidence type="ECO:0000313" key="1">
    <source>
        <dbReference type="EMBL" id="EPB84918.1"/>
    </source>
</evidence>
<feature type="non-terminal residue" evidence="1">
    <location>
        <position position="1"/>
    </location>
</feature>
<accession>S2JQR0</accession>
<dbReference type="Proteomes" id="UP000014254">
    <property type="component" value="Unassembled WGS sequence"/>
</dbReference>
<protein>
    <submittedName>
        <fullName evidence="1">Uncharacterized protein</fullName>
    </submittedName>
</protein>
<dbReference type="AlphaFoldDB" id="S2JQR0"/>
<dbReference type="OrthoDB" id="547311at2759"/>
<dbReference type="VEuPathDB" id="FungiDB:HMPREF1544_08277"/>
<evidence type="ECO:0000313" key="2">
    <source>
        <dbReference type="Proteomes" id="UP000014254"/>
    </source>
</evidence>
<organism evidence="1 2">
    <name type="scientific">Mucor circinelloides f. circinelloides (strain 1006PhL)</name>
    <name type="common">Mucormycosis agent</name>
    <name type="synonym">Calyptromyces circinelloides</name>
    <dbReference type="NCBI Taxonomy" id="1220926"/>
    <lineage>
        <taxon>Eukaryota</taxon>
        <taxon>Fungi</taxon>
        <taxon>Fungi incertae sedis</taxon>
        <taxon>Mucoromycota</taxon>
        <taxon>Mucoromycotina</taxon>
        <taxon>Mucoromycetes</taxon>
        <taxon>Mucorales</taxon>
        <taxon>Mucorineae</taxon>
        <taxon>Mucoraceae</taxon>
        <taxon>Mucor</taxon>
    </lineage>
</organism>
<reference evidence="2" key="1">
    <citation type="submission" date="2013-05" db="EMBL/GenBank/DDBJ databases">
        <title>The Genome sequence of Mucor circinelloides f. circinelloides 1006PhL.</title>
        <authorList>
            <consortium name="The Broad Institute Genomics Platform"/>
            <person name="Cuomo C."/>
            <person name="Earl A."/>
            <person name="Findley K."/>
            <person name="Lee S.C."/>
            <person name="Walker B."/>
            <person name="Young S."/>
            <person name="Zeng Q."/>
            <person name="Gargeya S."/>
            <person name="Fitzgerald M."/>
            <person name="Haas B."/>
            <person name="Abouelleil A."/>
            <person name="Allen A.W."/>
            <person name="Alvarado L."/>
            <person name="Arachchi H.M."/>
            <person name="Berlin A.M."/>
            <person name="Chapman S.B."/>
            <person name="Gainer-Dewar J."/>
            <person name="Goldberg J."/>
            <person name="Griggs A."/>
            <person name="Gujja S."/>
            <person name="Hansen M."/>
            <person name="Howarth C."/>
            <person name="Imamovic A."/>
            <person name="Ireland A."/>
            <person name="Larimer J."/>
            <person name="McCowan C."/>
            <person name="Murphy C."/>
            <person name="Pearson M."/>
            <person name="Poon T.W."/>
            <person name="Priest M."/>
            <person name="Roberts A."/>
            <person name="Saif S."/>
            <person name="Shea T."/>
            <person name="Sisk P."/>
            <person name="Sykes S."/>
            <person name="Wortman J."/>
            <person name="Nusbaum C."/>
            <person name="Birren B."/>
        </authorList>
    </citation>
    <scope>NUCLEOTIDE SEQUENCE [LARGE SCALE GENOMIC DNA]</scope>
    <source>
        <strain evidence="2">1006PhL</strain>
    </source>
</reference>
<keyword evidence="2" id="KW-1185">Reference proteome</keyword>
<dbReference type="InParanoid" id="S2JQR0"/>
<sequence>FLKRYVATNKLIGNSSDEYALVLLTDVAVWSVDFTTNAFIFNTEIDGISEDRLKTYADFVFSRCVECKLTAPECGLLLSDNFNLQPANYTNITKK</sequence>
<dbReference type="EMBL" id="KE124025">
    <property type="protein sequence ID" value="EPB84918.1"/>
    <property type="molecule type" value="Genomic_DNA"/>
</dbReference>
<proteinExistence type="predicted"/>
<name>S2JQR0_MUCC1</name>
<gene>
    <name evidence="1" type="ORF">HMPREF1544_08277</name>
</gene>
<dbReference type="STRING" id="1220926.S2JQR0"/>